<proteinExistence type="inferred from homology"/>
<keyword evidence="8" id="KW-1185">Reference proteome</keyword>
<keyword evidence="5" id="KW-0539">Nucleus</keyword>
<evidence type="ECO:0008006" key="9">
    <source>
        <dbReference type="Google" id="ProtNLM"/>
    </source>
</evidence>
<feature type="region of interest" description="Disordered" evidence="6">
    <location>
        <begin position="1"/>
        <end position="23"/>
    </location>
</feature>
<dbReference type="GO" id="GO:0006357">
    <property type="term" value="P:regulation of transcription by RNA polymerase II"/>
    <property type="evidence" value="ECO:0007669"/>
    <property type="project" value="TreeGrafter"/>
</dbReference>
<feature type="region of interest" description="Disordered" evidence="6">
    <location>
        <begin position="102"/>
        <end position="138"/>
    </location>
</feature>
<dbReference type="EMBL" id="JAKELL010000011">
    <property type="protein sequence ID" value="KAH8995725.1"/>
    <property type="molecule type" value="Genomic_DNA"/>
</dbReference>
<sequence length="327" mass="36630">MDTTAEGGGESLKSGSAVEDRQSAISNVQSQIDVLTDLSRRLQAVRQFPSGLLRSEHTSGENQVLQVPLSSTLKGSFSKYVEDLRSLHVAVVEEKVQEVLRTAAESERRDSNGIKDTREKEATQKRQRSPTPESPRPYLAFQHKVSSPFPPLAADEIPLTLRELPAYVQEFNATHTKMLLHIYLASGRESRNITVPVVLRFLIPDVLRAFITLGHEERTNGAVSETPALMVESLTVFGSRENKPPHSQSEFTVFQKLSQWVVRMLQSSPCVPVQSFMGMLVAYESLFLEKCPLCQRFLSVEGYLPPVARVRRDDGTWEPRHATCVQN</sequence>
<dbReference type="InterPro" id="IPR021627">
    <property type="entry name" value="Mediator_Med27"/>
</dbReference>
<dbReference type="PANTHER" id="PTHR13130:SF4">
    <property type="entry name" value="MEDIATOR OF RNA POLYMERASE II TRANSCRIPTION SUBUNIT 27"/>
    <property type="match status" value="1"/>
</dbReference>
<organism evidence="7 8">
    <name type="scientific">Lactarius akahatsu</name>
    <dbReference type="NCBI Taxonomy" id="416441"/>
    <lineage>
        <taxon>Eukaryota</taxon>
        <taxon>Fungi</taxon>
        <taxon>Dikarya</taxon>
        <taxon>Basidiomycota</taxon>
        <taxon>Agaricomycotina</taxon>
        <taxon>Agaricomycetes</taxon>
        <taxon>Russulales</taxon>
        <taxon>Russulaceae</taxon>
        <taxon>Lactarius</taxon>
    </lineage>
</organism>
<evidence type="ECO:0000256" key="2">
    <source>
        <dbReference type="ARBA" id="ARBA00008048"/>
    </source>
</evidence>
<evidence type="ECO:0000256" key="5">
    <source>
        <dbReference type="ARBA" id="ARBA00023242"/>
    </source>
</evidence>
<dbReference type="PANTHER" id="PTHR13130">
    <property type="entry name" value="34 KDA TRANSCRIPTIONAL CO-ACTIVATOR-RELATED"/>
    <property type="match status" value="1"/>
</dbReference>
<evidence type="ECO:0000256" key="3">
    <source>
        <dbReference type="ARBA" id="ARBA00023015"/>
    </source>
</evidence>
<keyword evidence="4" id="KW-0804">Transcription</keyword>
<evidence type="ECO:0000256" key="6">
    <source>
        <dbReference type="SAM" id="MobiDB-lite"/>
    </source>
</evidence>
<evidence type="ECO:0000256" key="4">
    <source>
        <dbReference type="ARBA" id="ARBA00023163"/>
    </source>
</evidence>
<comment type="similarity">
    <text evidence="2">Belongs to the Mediator complex subunit 27 family.</text>
</comment>
<dbReference type="GO" id="GO:0016592">
    <property type="term" value="C:mediator complex"/>
    <property type="evidence" value="ECO:0007669"/>
    <property type="project" value="InterPro"/>
</dbReference>
<keyword evidence="3" id="KW-0805">Transcription regulation</keyword>
<reference evidence="7" key="1">
    <citation type="submission" date="2022-01" db="EMBL/GenBank/DDBJ databases">
        <title>Comparative genomics reveals a dynamic genome evolution in the ectomycorrhizal milk-cap (Lactarius) mushrooms.</title>
        <authorList>
            <consortium name="DOE Joint Genome Institute"/>
            <person name="Lebreton A."/>
            <person name="Tang N."/>
            <person name="Kuo A."/>
            <person name="LaButti K."/>
            <person name="Drula E."/>
            <person name="Barry K."/>
            <person name="Clum A."/>
            <person name="Lipzen A."/>
            <person name="Mousain D."/>
            <person name="Ng V."/>
            <person name="Wang R."/>
            <person name="Wang X."/>
            <person name="Dai Y."/>
            <person name="Henrissat B."/>
            <person name="Grigoriev I.V."/>
            <person name="Guerin-Laguette A."/>
            <person name="Yu F."/>
            <person name="Martin F.M."/>
        </authorList>
    </citation>
    <scope>NUCLEOTIDE SEQUENCE</scope>
    <source>
        <strain evidence="7">QP</strain>
    </source>
</reference>
<evidence type="ECO:0000256" key="1">
    <source>
        <dbReference type="ARBA" id="ARBA00004123"/>
    </source>
</evidence>
<dbReference type="AlphaFoldDB" id="A0AAD4LQT7"/>
<accession>A0AAD4LQT7</accession>
<feature type="compositionally biased region" description="Gly residues" evidence="6">
    <location>
        <begin position="1"/>
        <end position="10"/>
    </location>
</feature>
<comment type="caution">
    <text evidence="7">The sequence shown here is derived from an EMBL/GenBank/DDBJ whole genome shotgun (WGS) entry which is preliminary data.</text>
</comment>
<comment type="subcellular location">
    <subcellularLocation>
        <location evidence="1">Nucleus</location>
    </subcellularLocation>
</comment>
<name>A0AAD4LQT7_9AGAM</name>
<evidence type="ECO:0000313" key="7">
    <source>
        <dbReference type="EMBL" id="KAH8995725.1"/>
    </source>
</evidence>
<feature type="compositionally biased region" description="Basic and acidic residues" evidence="6">
    <location>
        <begin position="102"/>
        <end position="124"/>
    </location>
</feature>
<protein>
    <recommendedName>
        <fullName evidence="9">Mediator of RNA polymerase II transcription subunit 27</fullName>
    </recommendedName>
</protein>
<gene>
    <name evidence="7" type="ORF">EDB92DRAFT_159622</name>
</gene>
<evidence type="ECO:0000313" key="8">
    <source>
        <dbReference type="Proteomes" id="UP001201163"/>
    </source>
</evidence>
<dbReference type="Proteomes" id="UP001201163">
    <property type="component" value="Unassembled WGS sequence"/>
</dbReference>
<dbReference type="Pfam" id="PF11571">
    <property type="entry name" value="Med27"/>
    <property type="match status" value="1"/>
</dbReference>
<dbReference type="GO" id="GO:0003713">
    <property type="term" value="F:transcription coactivator activity"/>
    <property type="evidence" value="ECO:0007669"/>
    <property type="project" value="TreeGrafter"/>
</dbReference>